<evidence type="ECO:0000256" key="1">
    <source>
        <dbReference type="ARBA" id="ARBA00009176"/>
    </source>
</evidence>
<dbReference type="InterPro" id="IPR052775">
    <property type="entry name" value="IUN_hydrolase"/>
</dbReference>
<evidence type="ECO:0000256" key="2">
    <source>
        <dbReference type="SAM" id="SignalP"/>
    </source>
</evidence>
<dbReference type="InterPro" id="IPR036452">
    <property type="entry name" value="Ribo_hydro-like"/>
</dbReference>
<accession>A0A8S0YRJ0</accession>
<dbReference type="Pfam" id="PF01156">
    <property type="entry name" value="IU_nuc_hydro"/>
    <property type="match status" value="1"/>
</dbReference>
<dbReference type="PANTHER" id="PTHR46190:SF1">
    <property type="entry name" value="SI:CH211-201H21.5"/>
    <property type="match status" value="1"/>
</dbReference>
<gene>
    <name evidence="4" type="ORF">APLA_LOCUS626</name>
</gene>
<keyword evidence="2" id="KW-0732">Signal</keyword>
<feature type="domain" description="Inosine/uridine-preferring nucleoside hydrolase" evidence="3">
    <location>
        <begin position="25"/>
        <end position="318"/>
    </location>
</feature>
<name>A0A8S0YRJ0_ARCPL</name>
<dbReference type="Gene3D" id="3.90.245.10">
    <property type="entry name" value="Ribonucleoside hydrolase-like"/>
    <property type="match status" value="1"/>
</dbReference>
<evidence type="ECO:0000313" key="5">
    <source>
        <dbReference type="Proteomes" id="UP000494256"/>
    </source>
</evidence>
<reference evidence="4 5" key="1">
    <citation type="submission" date="2020-04" db="EMBL/GenBank/DDBJ databases">
        <authorList>
            <person name="Wallbank WR R."/>
            <person name="Pardo Diaz C."/>
            <person name="Kozak K."/>
            <person name="Martin S."/>
            <person name="Jiggins C."/>
            <person name="Moest M."/>
            <person name="Warren A I."/>
            <person name="Byers J.R.P. K."/>
            <person name="Montejo-Kovacevich G."/>
            <person name="Yen C E."/>
        </authorList>
    </citation>
    <scope>NUCLEOTIDE SEQUENCE [LARGE SCALE GENOMIC DNA]</scope>
</reference>
<dbReference type="GO" id="GO:0016799">
    <property type="term" value="F:hydrolase activity, hydrolyzing N-glycosyl compounds"/>
    <property type="evidence" value="ECO:0007669"/>
    <property type="project" value="InterPro"/>
</dbReference>
<dbReference type="Proteomes" id="UP000494256">
    <property type="component" value="Unassembled WGS sequence"/>
</dbReference>
<dbReference type="PANTHER" id="PTHR46190">
    <property type="entry name" value="SI:CH211-201H21.5-RELATED"/>
    <property type="match status" value="1"/>
</dbReference>
<comment type="similarity">
    <text evidence="1">Belongs to the IUNH family.</text>
</comment>
<dbReference type="OrthoDB" id="9998343at2759"/>
<dbReference type="InterPro" id="IPR001910">
    <property type="entry name" value="Inosine/uridine_hydrolase_dom"/>
</dbReference>
<proteinExistence type="inferred from homology"/>
<evidence type="ECO:0000259" key="3">
    <source>
        <dbReference type="Pfam" id="PF01156"/>
    </source>
</evidence>
<protein>
    <recommendedName>
        <fullName evidence="3">Inosine/uridine-preferring nucleoside hydrolase domain-containing protein</fullName>
    </recommendedName>
</protein>
<dbReference type="EMBL" id="CADEBD010000042">
    <property type="protein sequence ID" value="CAB3221034.1"/>
    <property type="molecule type" value="Genomic_DNA"/>
</dbReference>
<feature type="signal peptide" evidence="2">
    <location>
        <begin position="1"/>
        <end position="17"/>
    </location>
</feature>
<comment type="caution">
    <text evidence="4">The sequence shown here is derived from an EMBL/GenBank/DDBJ whole genome shotgun (WGS) entry which is preliminary data.</text>
</comment>
<sequence length="337" mass="37889">MIKFLLPCIFIIFSVNCQNVVKEKIIIDNDAGGDDAMAIFLTLLYEKNFDGPHLAALTTVNGNTNEDNVCHNNQKVLKIANRTEIPIYRGSKNSLSNTPVDMHYYGEDGLGDNDDIVTDLVPAANQSAISALIDYSKLYEGNLTVITIGTLTNVAIAMTLDPGFLGRLKHLYVGAGTVHSGKHQRPEFNARVDAEAYRIVVQNANPDKVTMVPFSLIDEYLTFTKEWRFNTFGAIETEIIANQNRFERVSLKNDVAWQSLDPAVVTFYLRPDLVNEYKYSENDIILCGDGRGITTNKFVSKEKANVRIIYSVKAEEYRQFLLDVFGYDSRKPVDYNN</sequence>
<evidence type="ECO:0000313" key="4">
    <source>
        <dbReference type="EMBL" id="CAB3221034.1"/>
    </source>
</evidence>
<dbReference type="AlphaFoldDB" id="A0A8S0YRJ0"/>
<feature type="chain" id="PRO_5035764587" description="Inosine/uridine-preferring nucleoside hydrolase domain-containing protein" evidence="2">
    <location>
        <begin position="18"/>
        <end position="337"/>
    </location>
</feature>
<dbReference type="SUPFAM" id="SSF53590">
    <property type="entry name" value="Nucleoside hydrolase"/>
    <property type="match status" value="1"/>
</dbReference>
<organism evidence="4 5">
    <name type="scientific">Arctia plantaginis</name>
    <name type="common">Wood tiger moth</name>
    <name type="synonym">Phalaena plantaginis</name>
    <dbReference type="NCBI Taxonomy" id="874455"/>
    <lineage>
        <taxon>Eukaryota</taxon>
        <taxon>Metazoa</taxon>
        <taxon>Ecdysozoa</taxon>
        <taxon>Arthropoda</taxon>
        <taxon>Hexapoda</taxon>
        <taxon>Insecta</taxon>
        <taxon>Pterygota</taxon>
        <taxon>Neoptera</taxon>
        <taxon>Endopterygota</taxon>
        <taxon>Lepidoptera</taxon>
        <taxon>Glossata</taxon>
        <taxon>Ditrysia</taxon>
        <taxon>Noctuoidea</taxon>
        <taxon>Erebidae</taxon>
        <taxon>Arctiinae</taxon>
        <taxon>Arctia</taxon>
    </lineage>
</organism>